<keyword evidence="2" id="KW-1185">Reference proteome</keyword>
<evidence type="ECO:0000313" key="1">
    <source>
        <dbReference type="EMBL" id="GGY58732.1"/>
    </source>
</evidence>
<dbReference type="RefSeq" id="WP_189571276.1">
    <property type="nucleotide sequence ID" value="NZ_BMXV01000001.1"/>
</dbReference>
<gene>
    <name evidence="1" type="ORF">GCM10007071_01090</name>
</gene>
<comment type="caution">
    <text evidence="1">The sequence shown here is derived from an EMBL/GenBank/DDBJ whole genome shotgun (WGS) entry which is preliminary data.</text>
</comment>
<dbReference type="EMBL" id="BMXV01000001">
    <property type="protein sequence ID" value="GGY58732.1"/>
    <property type="molecule type" value="Genomic_DNA"/>
</dbReference>
<organism evidence="1 2">
    <name type="scientific">Marinobacter zhanjiangensis</name>
    <dbReference type="NCBI Taxonomy" id="578215"/>
    <lineage>
        <taxon>Bacteria</taxon>
        <taxon>Pseudomonadati</taxon>
        <taxon>Pseudomonadota</taxon>
        <taxon>Gammaproteobacteria</taxon>
        <taxon>Pseudomonadales</taxon>
        <taxon>Marinobacteraceae</taxon>
        <taxon>Marinobacter</taxon>
    </lineage>
</organism>
<accession>A0ABQ3AJA9</accession>
<name>A0ABQ3AJA9_9GAMM</name>
<protein>
    <submittedName>
        <fullName evidence="1">Uncharacterized protein</fullName>
    </submittedName>
</protein>
<reference evidence="2" key="1">
    <citation type="journal article" date="2019" name="Int. J. Syst. Evol. Microbiol.">
        <title>The Global Catalogue of Microorganisms (GCM) 10K type strain sequencing project: providing services to taxonomists for standard genome sequencing and annotation.</title>
        <authorList>
            <consortium name="The Broad Institute Genomics Platform"/>
            <consortium name="The Broad Institute Genome Sequencing Center for Infectious Disease"/>
            <person name="Wu L."/>
            <person name="Ma J."/>
        </authorList>
    </citation>
    <scope>NUCLEOTIDE SEQUENCE [LARGE SCALE GENOMIC DNA]</scope>
    <source>
        <strain evidence="2">KCTC 22280</strain>
    </source>
</reference>
<evidence type="ECO:0000313" key="2">
    <source>
        <dbReference type="Proteomes" id="UP000601597"/>
    </source>
</evidence>
<proteinExistence type="predicted"/>
<sequence length="68" mass="7045">MTVLVLDSPELIARAAAMEAAQASKQVQAEETGDVHADAEASASGQMACTTGKNSRCEQPQETLALVI</sequence>
<dbReference type="Proteomes" id="UP000601597">
    <property type="component" value="Unassembled WGS sequence"/>
</dbReference>